<dbReference type="Proteomes" id="UP000314294">
    <property type="component" value="Unassembled WGS sequence"/>
</dbReference>
<feature type="region of interest" description="Disordered" evidence="1">
    <location>
        <begin position="103"/>
        <end position="161"/>
    </location>
</feature>
<proteinExistence type="predicted"/>
<evidence type="ECO:0000256" key="1">
    <source>
        <dbReference type="SAM" id="MobiDB-lite"/>
    </source>
</evidence>
<protein>
    <submittedName>
        <fullName evidence="2">Uncharacterized protein</fullName>
    </submittedName>
</protein>
<keyword evidence="3" id="KW-1185">Reference proteome</keyword>
<sequence length="161" mass="16993">MDMTFMFSVQLYLRAAGQRGPEAALQPGALGVLEPAPRVVQGRILPTRFPGAPAVPGCRDAPEAPDETGRRISFPDVGAKLFDNLPGIWKTCSLDLQLQEGLEDPKPRVDLRAPPVLVDPGGPARPPPRLQRSVLGGPAAPGGRRDLDPLSVPGTPAGAER</sequence>
<comment type="caution">
    <text evidence="2">The sequence shown here is derived from an EMBL/GenBank/DDBJ whole genome shotgun (WGS) entry which is preliminary data.</text>
</comment>
<name>A0A4Z2F7M0_9TELE</name>
<accession>A0A4Z2F7M0</accession>
<evidence type="ECO:0000313" key="3">
    <source>
        <dbReference type="Proteomes" id="UP000314294"/>
    </source>
</evidence>
<gene>
    <name evidence="2" type="ORF">EYF80_052602</name>
</gene>
<feature type="region of interest" description="Disordered" evidence="1">
    <location>
        <begin position="51"/>
        <end position="72"/>
    </location>
</feature>
<organism evidence="2 3">
    <name type="scientific">Liparis tanakae</name>
    <name type="common">Tanaka's snailfish</name>
    <dbReference type="NCBI Taxonomy" id="230148"/>
    <lineage>
        <taxon>Eukaryota</taxon>
        <taxon>Metazoa</taxon>
        <taxon>Chordata</taxon>
        <taxon>Craniata</taxon>
        <taxon>Vertebrata</taxon>
        <taxon>Euteleostomi</taxon>
        <taxon>Actinopterygii</taxon>
        <taxon>Neopterygii</taxon>
        <taxon>Teleostei</taxon>
        <taxon>Neoteleostei</taxon>
        <taxon>Acanthomorphata</taxon>
        <taxon>Eupercaria</taxon>
        <taxon>Perciformes</taxon>
        <taxon>Cottioidei</taxon>
        <taxon>Cottales</taxon>
        <taxon>Liparidae</taxon>
        <taxon>Liparis</taxon>
    </lineage>
</organism>
<dbReference type="AlphaFoldDB" id="A0A4Z2F7M0"/>
<reference evidence="2 3" key="1">
    <citation type="submission" date="2019-03" db="EMBL/GenBank/DDBJ databases">
        <title>First draft genome of Liparis tanakae, snailfish: a comprehensive survey of snailfish specific genes.</title>
        <authorList>
            <person name="Kim W."/>
            <person name="Song I."/>
            <person name="Jeong J.-H."/>
            <person name="Kim D."/>
            <person name="Kim S."/>
            <person name="Ryu S."/>
            <person name="Song J.Y."/>
            <person name="Lee S.K."/>
        </authorList>
    </citation>
    <scope>NUCLEOTIDE SEQUENCE [LARGE SCALE GENOMIC DNA]</scope>
    <source>
        <tissue evidence="2">Muscle</tissue>
    </source>
</reference>
<evidence type="ECO:0000313" key="2">
    <source>
        <dbReference type="EMBL" id="TNN37236.1"/>
    </source>
</evidence>
<dbReference type="EMBL" id="SRLO01001516">
    <property type="protein sequence ID" value="TNN37236.1"/>
    <property type="molecule type" value="Genomic_DNA"/>
</dbReference>